<dbReference type="NCBIfam" id="NF001371">
    <property type="entry name" value="PRK00278.1-3"/>
    <property type="match status" value="1"/>
</dbReference>
<dbReference type="GO" id="GO:0000162">
    <property type="term" value="P:L-tryptophan biosynthetic process"/>
    <property type="evidence" value="ECO:0007669"/>
    <property type="project" value="UniProtKB-UniRule"/>
</dbReference>
<dbReference type="HOGENOM" id="CLU_034247_2_1_9"/>
<evidence type="ECO:0000256" key="5">
    <source>
        <dbReference type="ARBA" id="ARBA00022793"/>
    </source>
</evidence>
<evidence type="ECO:0000256" key="1">
    <source>
        <dbReference type="ARBA" id="ARBA00001633"/>
    </source>
</evidence>
<evidence type="ECO:0000259" key="10">
    <source>
        <dbReference type="Pfam" id="PF00218"/>
    </source>
</evidence>
<keyword evidence="8 9" id="KW-0456">Lyase</keyword>
<evidence type="ECO:0000313" key="12">
    <source>
        <dbReference type="Proteomes" id="UP000027980"/>
    </source>
</evidence>
<dbReference type="SUPFAM" id="SSF51366">
    <property type="entry name" value="Ribulose-phoshate binding barrel"/>
    <property type="match status" value="1"/>
</dbReference>
<evidence type="ECO:0000256" key="6">
    <source>
        <dbReference type="ARBA" id="ARBA00022822"/>
    </source>
</evidence>
<dbReference type="PANTHER" id="PTHR22854:SF2">
    <property type="entry name" value="INDOLE-3-GLYCEROL-PHOSPHATE SYNTHASE"/>
    <property type="match status" value="1"/>
</dbReference>
<dbReference type="PANTHER" id="PTHR22854">
    <property type="entry name" value="TRYPTOPHAN BIOSYNTHESIS PROTEIN"/>
    <property type="match status" value="1"/>
</dbReference>
<dbReference type="HAMAP" id="MF_00134_B">
    <property type="entry name" value="IGPS_B"/>
    <property type="match status" value="1"/>
</dbReference>
<gene>
    <name evidence="9" type="primary">trpC</name>
    <name evidence="11" type="ORF">GZ22_14795</name>
</gene>
<evidence type="ECO:0000256" key="7">
    <source>
        <dbReference type="ARBA" id="ARBA00023141"/>
    </source>
</evidence>
<dbReference type="Gene3D" id="3.20.20.70">
    <property type="entry name" value="Aldolase class I"/>
    <property type="match status" value="1"/>
</dbReference>
<proteinExistence type="inferred from homology"/>
<dbReference type="PROSITE" id="PS00614">
    <property type="entry name" value="IGPS"/>
    <property type="match status" value="1"/>
</dbReference>
<dbReference type="InterPro" id="IPR013798">
    <property type="entry name" value="Indole-3-glycerol_P_synth_dom"/>
</dbReference>
<dbReference type="KEGG" id="tap:GZ22_14795"/>
<reference evidence="11 12" key="1">
    <citation type="submission" date="2014-07" db="EMBL/GenBank/DDBJ databases">
        <title>Complete genome sequence of a moderately halophilic bacterium Terribacillus aidingensis MP602, isolated from Cryptomeria fortunei in Tianmu mountain in China.</title>
        <authorList>
            <person name="Wang Y."/>
            <person name="Lu P."/>
            <person name="Zhang L."/>
        </authorList>
    </citation>
    <scope>NUCLEOTIDE SEQUENCE [LARGE SCALE GENOMIC DNA]</scope>
    <source>
        <strain evidence="11 12">MP602</strain>
    </source>
</reference>
<dbReference type="GO" id="GO:0004640">
    <property type="term" value="F:phosphoribosylanthranilate isomerase activity"/>
    <property type="evidence" value="ECO:0007669"/>
    <property type="project" value="TreeGrafter"/>
</dbReference>
<dbReference type="InterPro" id="IPR001468">
    <property type="entry name" value="Indole-3-GlycerolPSynthase_CS"/>
</dbReference>
<evidence type="ECO:0000256" key="9">
    <source>
        <dbReference type="HAMAP-Rule" id="MF_00134"/>
    </source>
</evidence>
<dbReference type="InterPro" id="IPR045186">
    <property type="entry name" value="Indole-3-glycerol_P_synth"/>
</dbReference>
<evidence type="ECO:0000313" key="11">
    <source>
        <dbReference type="EMBL" id="AIF67779.1"/>
    </source>
</evidence>
<organism evidence="11 12">
    <name type="scientific">Terribacillus saccharophilus</name>
    <dbReference type="NCBI Taxonomy" id="361277"/>
    <lineage>
        <taxon>Bacteria</taxon>
        <taxon>Bacillati</taxon>
        <taxon>Bacillota</taxon>
        <taxon>Bacilli</taxon>
        <taxon>Bacillales</taxon>
        <taxon>Bacillaceae</taxon>
        <taxon>Terribacillus</taxon>
    </lineage>
</organism>
<comment type="catalytic activity">
    <reaction evidence="1 9">
        <text>1-(2-carboxyphenylamino)-1-deoxy-D-ribulose 5-phosphate + H(+) = (1S,2R)-1-C-(indol-3-yl)glycerol 3-phosphate + CO2 + H2O</text>
        <dbReference type="Rhea" id="RHEA:23476"/>
        <dbReference type="ChEBI" id="CHEBI:15377"/>
        <dbReference type="ChEBI" id="CHEBI:15378"/>
        <dbReference type="ChEBI" id="CHEBI:16526"/>
        <dbReference type="ChEBI" id="CHEBI:58613"/>
        <dbReference type="ChEBI" id="CHEBI:58866"/>
        <dbReference type="EC" id="4.1.1.48"/>
    </reaction>
</comment>
<protein>
    <recommendedName>
        <fullName evidence="9">Indole-3-glycerol phosphate synthase</fullName>
        <shortName evidence="9">IGPS</shortName>
        <ecNumber evidence="9">4.1.1.48</ecNumber>
    </recommendedName>
</protein>
<dbReference type="InterPro" id="IPR011060">
    <property type="entry name" value="RibuloseP-bd_barrel"/>
</dbReference>
<evidence type="ECO:0000256" key="8">
    <source>
        <dbReference type="ARBA" id="ARBA00023239"/>
    </source>
</evidence>
<dbReference type="AlphaFoldDB" id="A0A075LN39"/>
<dbReference type="Proteomes" id="UP000027980">
    <property type="component" value="Chromosome"/>
</dbReference>
<keyword evidence="7 9" id="KW-0057">Aromatic amino acid biosynthesis</keyword>
<sequence>MMTFLARILEEKRTEIATLKQTYRATTARRKPISLYERFQQQKQMQVIAEIKRASPSKGMINPDVVPANQANIYESAGAGAISVLTDTPFFKGTMDDLAAVREAVELPILNKDFILDEIQIDRAADYGADVILLIVAALEKDRLHTLYQYAKSKEMDVLVEVHNEEELKQAQELGANIIGINNRNLKTFEVDLGVTERLIEIIDTSATLVISESGITVPADASRLAKAGARGILVGETLMRAPDVGAVLETLQVPVGAEQS</sequence>
<comment type="similarity">
    <text evidence="3 9">Belongs to the TrpC family.</text>
</comment>
<evidence type="ECO:0000256" key="4">
    <source>
        <dbReference type="ARBA" id="ARBA00022605"/>
    </source>
</evidence>
<name>A0A075LN39_9BACI</name>
<dbReference type="GO" id="GO:0004425">
    <property type="term" value="F:indole-3-glycerol-phosphate synthase activity"/>
    <property type="evidence" value="ECO:0007669"/>
    <property type="project" value="UniProtKB-UniRule"/>
</dbReference>
<keyword evidence="4 9" id="KW-0028">Amino-acid biosynthesis</keyword>
<dbReference type="EC" id="4.1.1.48" evidence="9"/>
<feature type="domain" description="Indole-3-glycerol phosphate synthase" evidence="10">
    <location>
        <begin position="5"/>
        <end position="251"/>
    </location>
</feature>
<keyword evidence="5 9" id="KW-0210">Decarboxylase</keyword>
<evidence type="ECO:0000256" key="2">
    <source>
        <dbReference type="ARBA" id="ARBA00004696"/>
    </source>
</evidence>
<dbReference type="CDD" id="cd00331">
    <property type="entry name" value="IGPS"/>
    <property type="match status" value="1"/>
</dbReference>
<accession>A0A075LN39</accession>
<dbReference type="InterPro" id="IPR013785">
    <property type="entry name" value="Aldolase_TIM"/>
</dbReference>
<dbReference type="NCBIfam" id="NF001377">
    <property type="entry name" value="PRK00278.2-4"/>
    <property type="match status" value="1"/>
</dbReference>
<evidence type="ECO:0000256" key="3">
    <source>
        <dbReference type="ARBA" id="ARBA00008737"/>
    </source>
</evidence>
<dbReference type="HAMAP" id="MF_00134_A">
    <property type="entry name" value="IGPS_A"/>
    <property type="match status" value="1"/>
</dbReference>
<keyword evidence="6 9" id="KW-0822">Tryptophan biosynthesis</keyword>
<dbReference type="UniPathway" id="UPA00035">
    <property type="reaction ID" value="UER00043"/>
</dbReference>
<dbReference type="EMBL" id="CP008876">
    <property type="protein sequence ID" value="AIF67779.1"/>
    <property type="molecule type" value="Genomic_DNA"/>
</dbReference>
<comment type="pathway">
    <text evidence="2 9">Amino-acid biosynthesis; L-tryptophan biosynthesis; L-tryptophan from chorismate: step 4/5.</text>
</comment>
<dbReference type="Pfam" id="PF00218">
    <property type="entry name" value="IGPS"/>
    <property type="match status" value="1"/>
</dbReference>
<dbReference type="FunFam" id="3.20.20.70:FF:000024">
    <property type="entry name" value="Indole-3-glycerol phosphate synthase"/>
    <property type="match status" value="1"/>
</dbReference>